<keyword evidence="2" id="KW-1185">Reference proteome</keyword>
<protein>
    <submittedName>
        <fullName evidence="1">Holin</fullName>
    </submittedName>
</protein>
<dbReference type="STRING" id="1302250.GCA_001313225_02645"/>
<dbReference type="EMBL" id="BCMG01000012">
    <property type="protein sequence ID" value="GAX02068.1"/>
    <property type="molecule type" value="Genomic_DNA"/>
</dbReference>
<organism evidence="1 2">
    <name type="scientific">Secundilactobacillus silagei JCM 19001</name>
    <dbReference type="NCBI Taxonomy" id="1302250"/>
    <lineage>
        <taxon>Bacteria</taxon>
        <taxon>Bacillati</taxon>
        <taxon>Bacillota</taxon>
        <taxon>Bacilli</taxon>
        <taxon>Lactobacillales</taxon>
        <taxon>Lactobacillaceae</taxon>
        <taxon>Secundilactobacillus</taxon>
    </lineage>
</organism>
<comment type="caution">
    <text evidence="1">The sequence shown here is derived from an EMBL/GenBank/DDBJ whole genome shotgun (WGS) entry which is preliminary data.</text>
</comment>
<evidence type="ECO:0000313" key="1">
    <source>
        <dbReference type="EMBL" id="GAX02068.1"/>
    </source>
</evidence>
<evidence type="ECO:0000313" key="2">
    <source>
        <dbReference type="Proteomes" id="UP000198402"/>
    </source>
</evidence>
<sequence>MPESFFIFHKTLFRYQNIIKLGLNTDTVCAIDVEDQFLQYNVIADINLFLDYVYQHGFHYLVVYASASYLDCFLRRQSARSR</sequence>
<proteinExistence type="predicted"/>
<dbReference type="Proteomes" id="UP000198402">
    <property type="component" value="Unassembled WGS sequence"/>
</dbReference>
<accession>A0A1Z5IKB4</accession>
<name>A0A1Z5IKB4_9LACO</name>
<gene>
    <name evidence="1" type="ORF">IWT126_02132</name>
</gene>
<dbReference type="AlphaFoldDB" id="A0A1Z5IKB4"/>
<reference evidence="1 2" key="1">
    <citation type="submission" date="2015-11" db="EMBL/GenBank/DDBJ databases">
        <title>Draft genome sequences of new species of the genus Lactobacillus isolated from orchardgrass silage.</title>
        <authorList>
            <person name="Tohno M."/>
            <person name="Tanizawa Y."/>
            <person name="Arita M."/>
        </authorList>
    </citation>
    <scope>NUCLEOTIDE SEQUENCE [LARGE SCALE GENOMIC DNA]</scope>
    <source>
        <strain evidence="1 2">IWT126</strain>
    </source>
</reference>